<feature type="compositionally biased region" description="Basic and acidic residues" evidence="1">
    <location>
        <begin position="32"/>
        <end position="47"/>
    </location>
</feature>
<gene>
    <name evidence="2" type="ORF">JJ685_13530</name>
</gene>
<comment type="caution">
    <text evidence="2">The sequence shown here is derived from an EMBL/GenBank/DDBJ whole genome shotgun (WGS) entry which is preliminary data.</text>
</comment>
<name>A0A936YZK7_9BURK</name>
<evidence type="ECO:0000313" key="3">
    <source>
        <dbReference type="Proteomes" id="UP000599109"/>
    </source>
</evidence>
<proteinExistence type="predicted"/>
<dbReference type="AlphaFoldDB" id="A0A936YZK7"/>
<sequence>MRPEQDKQAGASGKVENDRNKQGKGQASQTNEGRRTPQSRHDREDHIGNNQGKMRGGSPQGSNASSPPKSGRRG</sequence>
<reference evidence="2 3" key="1">
    <citation type="journal article" date="2017" name="Int. J. Syst. Evol. Microbiol.">
        <title>Ramlibacter monticola sp. nov., isolated from forest soil.</title>
        <authorList>
            <person name="Chaudhary D.K."/>
            <person name="Kim J."/>
        </authorList>
    </citation>
    <scope>NUCLEOTIDE SEQUENCE [LARGE SCALE GENOMIC DNA]</scope>
    <source>
        <strain evidence="2 3">KACC 19175</strain>
    </source>
</reference>
<dbReference type="Proteomes" id="UP000599109">
    <property type="component" value="Unassembled WGS sequence"/>
</dbReference>
<keyword evidence="3" id="KW-1185">Reference proteome</keyword>
<accession>A0A936YZK7</accession>
<evidence type="ECO:0000256" key="1">
    <source>
        <dbReference type="SAM" id="MobiDB-lite"/>
    </source>
</evidence>
<organism evidence="2 3">
    <name type="scientific">Ramlibacter monticola</name>
    <dbReference type="NCBI Taxonomy" id="1926872"/>
    <lineage>
        <taxon>Bacteria</taxon>
        <taxon>Pseudomonadati</taxon>
        <taxon>Pseudomonadota</taxon>
        <taxon>Betaproteobacteria</taxon>
        <taxon>Burkholderiales</taxon>
        <taxon>Comamonadaceae</taxon>
        <taxon>Ramlibacter</taxon>
    </lineage>
</organism>
<dbReference type="EMBL" id="JAEQNE010000003">
    <property type="protein sequence ID" value="MBL0392154.1"/>
    <property type="molecule type" value="Genomic_DNA"/>
</dbReference>
<protein>
    <submittedName>
        <fullName evidence="2">Uncharacterized protein</fullName>
    </submittedName>
</protein>
<feature type="region of interest" description="Disordered" evidence="1">
    <location>
        <begin position="1"/>
        <end position="74"/>
    </location>
</feature>
<evidence type="ECO:0000313" key="2">
    <source>
        <dbReference type="EMBL" id="MBL0392154.1"/>
    </source>
</evidence>